<evidence type="ECO:0000313" key="3">
    <source>
        <dbReference type="EMBL" id="TCO40213.1"/>
    </source>
</evidence>
<dbReference type="PROSITE" id="PS50914">
    <property type="entry name" value="BON"/>
    <property type="match status" value="3"/>
</dbReference>
<dbReference type="Gene3D" id="3.30.1340.30">
    <property type="match status" value="3"/>
</dbReference>
<name>A0A4R2I7A1_9GAMM</name>
<reference evidence="3 4" key="1">
    <citation type="journal article" date="2015" name="Stand. Genomic Sci.">
        <title>Genomic Encyclopedia of Bacterial and Archaeal Type Strains, Phase III: the genomes of soil and plant-associated and newly described type strains.</title>
        <authorList>
            <person name="Whitman W.B."/>
            <person name="Woyke T."/>
            <person name="Klenk H.P."/>
            <person name="Zhou Y."/>
            <person name="Lilburn T.G."/>
            <person name="Beck B.J."/>
            <person name="De Vos P."/>
            <person name="Vandamme P."/>
            <person name="Eisen J.A."/>
            <person name="Garrity G."/>
            <person name="Hugenholtz P."/>
            <person name="Kyrpides N.C."/>
        </authorList>
    </citation>
    <scope>NUCLEOTIDE SEQUENCE [LARGE SCALE GENOMIC DNA]</scope>
    <source>
        <strain evidence="3 4">A3</strain>
    </source>
</reference>
<feature type="domain" description="BON" evidence="2">
    <location>
        <begin position="3"/>
        <end position="71"/>
    </location>
</feature>
<dbReference type="Pfam" id="PF04972">
    <property type="entry name" value="BON"/>
    <property type="match status" value="3"/>
</dbReference>
<dbReference type="InterPro" id="IPR051686">
    <property type="entry name" value="Lipoprotein_DolP"/>
</dbReference>
<evidence type="ECO:0000313" key="4">
    <source>
        <dbReference type="Proteomes" id="UP000294862"/>
    </source>
</evidence>
<organism evidence="3 4">
    <name type="scientific">Dokdonella fugitiva</name>
    <dbReference type="NCBI Taxonomy" id="328517"/>
    <lineage>
        <taxon>Bacteria</taxon>
        <taxon>Pseudomonadati</taxon>
        <taxon>Pseudomonadota</taxon>
        <taxon>Gammaproteobacteria</taxon>
        <taxon>Lysobacterales</taxon>
        <taxon>Rhodanobacteraceae</taxon>
        <taxon>Dokdonella</taxon>
    </lineage>
</organism>
<dbReference type="InterPro" id="IPR007055">
    <property type="entry name" value="BON_dom"/>
</dbReference>
<dbReference type="OrthoDB" id="870892at2"/>
<feature type="domain" description="BON" evidence="2">
    <location>
        <begin position="78"/>
        <end position="146"/>
    </location>
</feature>
<evidence type="ECO:0000259" key="2">
    <source>
        <dbReference type="PROSITE" id="PS50914"/>
    </source>
</evidence>
<accession>A0A4R2I7A1</accession>
<dbReference type="Proteomes" id="UP000294862">
    <property type="component" value="Unassembled WGS sequence"/>
</dbReference>
<dbReference type="AlphaFoldDB" id="A0A4R2I7A1"/>
<sequence>MKTDRQLQQDVMEELRWDAAVQSAHIGVEARDGVVTLSGEIDSYAEKFAAADAAKRVAGVKGVAMDLEVKLPGSNKRTDADIAKAAVTALEWNVSVPIGAVQVKVDDGFVTLTGEVDWDYQRDAAAASVRPLLGVRGLNNAVSLRPHAAIKDVKGKIEAALQRLAHQDSKEVTVAVNDGTVTLSGTAHSFLERDTIEAAAWNAPGVQQVVDHIIVAP</sequence>
<protein>
    <submittedName>
        <fullName evidence="3">Osmotically-inducible protein OsmY</fullName>
    </submittedName>
</protein>
<dbReference type="PANTHER" id="PTHR34606">
    <property type="entry name" value="BON DOMAIN-CONTAINING PROTEIN"/>
    <property type="match status" value="1"/>
</dbReference>
<comment type="caution">
    <text evidence="3">The sequence shown here is derived from an EMBL/GenBank/DDBJ whole genome shotgun (WGS) entry which is preliminary data.</text>
</comment>
<proteinExistence type="predicted"/>
<keyword evidence="1" id="KW-0732">Signal</keyword>
<dbReference type="EMBL" id="SLWQ01000005">
    <property type="protein sequence ID" value="TCO40213.1"/>
    <property type="molecule type" value="Genomic_DNA"/>
</dbReference>
<dbReference type="InterPro" id="IPR014004">
    <property type="entry name" value="Transpt-assoc_nodulatn_dom_bac"/>
</dbReference>
<keyword evidence="4" id="KW-1185">Reference proteome</keyword>
<dbReference type="SMART" id="SM00749">
    <property type="entry name" value="BON"/>
    <property type="match status" value="2"/>
</dbReference>
<dbReference type="RefSeq" id="WP_131997509.1">
    <property type="nucleotide sequence ID" value="NZ_SLWQ01000005.1"/>
</dbReference>
<feature type="domain" description="BON" evidence="2">
    <location>
        <begin position="149"/>
        <end position="217"/>
    </location>
</feature>
<gene>
    <name evidence="3" type="ORF">EV148_1057</name>
</gene>
<dbReference type="PANTHER" id="PTHR34606:SF4">
    <property type="entry name" value="OUTER MEMBRANE LIPOPROTEIN DOLP"/>
    <property type="match status" value="1"/>
</dbReference>
<evidence type="ECO:0000256" key="1">
    <source>
        <dbReference type="ARBA" id="ARBA00022729"/>
    </source>
</evidence>